<feature type="region of interest" description="Disordered" evidence="1">
    <location>
        <begin position="420"/>
        <end position="460"/>
    </location>
</feature>
<reference evidence="2 3" key="1">
    <citation type="submission" date="2017-03" db="EMBL/GenBank/DDBJ databases">
        <title>Widespread Adenine N6-methylation of Active Genes in Fungi.</title>
        <authorList>
            <consortium name="DOE Joint Genome Institute"/>
            <person name="Mondo S.J."/>
            <person name="Dannebaum R.O."/>
            <person name="Kuo R.C."/>
            <person name="Louie K.B."/>
            <person name="Bewick A.J."/>
            <person name="Labutti K."/>
            <person name="Haridas S."/>
            <person name="Kuo A."/>
            <person name="Salamov A."/>
            <person name="Ahrendt S.R."/>
            <person name="Lau R."/>
            <person name="Bowen B.P."/>
            <person name="Lipzen A."/>
            <person name="Sullivan W."/>
            <person name="Andreopoulos W.B."/>
            <person name="Clum A."/>
            <person name="Lindquist E."/>
            <person name="Daum C."/>
            <person name="Northen T.R."/>
            <person name="Ramamoorthy G."/>
            <person name="Schmitz R.J."/>
            <person name="Gryganskyi A."/>
            <person name="Culley D."/>
            <person name="Magnuson J."/>
            <person name="James T.Y."/>
            <person name="O'Malley M.A."/>
            <person name="Stajich J.E."/>
            <person name="Spatafora J.W."/>
            <person name="Visel A."/>
            <person name="Grigoriev I.V."/>
        </authorList>
    </citation>
    <scope>NUCLEOTIDE SEQUENCE [LARGE SCALE GENOMIC DNA]</scope>
    <source>
        <strain evidence="2 3">NRRL Y-17943</strain>
    </source>
</reference>
<dbReference type="PANTHER" id="PTHR30255:SF2">
    <property type="entry name" value="SINGLE-STRANDED-DNA-SPECIFIC EXONUCLEASE RECJ"/>
    <property type="match status" value="1"/>
</dbReference>
<evidence type="ECO:0000313" key="2">
    <source>
        <dbReference type="EMBL" id="ORX34770.1"/>
    </source>
</evidence>
<feature type="region of interest" description="Disordered" evidence="1">
    <location>
        <begin position="1"/>
        <end position="43"/>
    </location>
</feature>
<dbReference type="AlphaFoldDB" id="A0A1Y1U9Q8"/>
<keyword evidence="3" id="KW-1185">Reference proteome</keyword>
<comment type="caution">
    <text evidence="2">The sequence shown here is derived from an EMBL/GenBank/DDBJ whole genome shotgun (WGS) entry which is preliminary data.</text>
</comment>
<organism evidence="2 3">
    <name type="scientific">Kockovaella imperatae</name>
    <dbReference type="NCBI Taxonomy" id="4999"/>
    <lineage>
        <taxon>Eukaryota</taxon>
        <taxon>Fungi</taxon>
        <taxon>Dikarya</taxon>
        <taxon>Basidiomycota</taxon>
        <taxon>Agaricomycotina</taxon>
        <taxon>Tremellomycetes</taxon>
        <taxon>Tremellales</taxon>
        <taxon>Cuniculitremaceae</taxon>
        <taxon>Kockovaella</taxon>
    </lineage>
</organism>
<dbReference type="InParanoid" id="A0A1Y1U9Q8"/>
<sequence length="460" mass="49997">MKRELSEGQEMSEGSSTPPLRALDAGSSQPTPPKRFKAEASPSIEGNGIDYRSLACREFGPSYNEWPAPARAILAAQKFIIEITTQQLPVLIAPDKDADGLSAGTLLHKTLLHLGLPETCIQVQHLQKGNNVHSAKEVERIAASGVSRVIVLDQGSRPGPPIFDPDEDGQARTLIIDHHYSHEWPDHSVVLTACHSPPIVTTSLLTYLLLRDLAPSFVKSEGWRALVGLIGDLGPNAAEWGQPPWPTELGRLSKRLGSKALADSVAAINAPRRTAEYDVPKAWKILLEANTPQAVASHAYLKLCKLDVGDETQKWARTAPKFSQDGRIALITISTGFQIHPVIATRWAGTLGRKSGKLVMVMCANTAYNPDGRVSFSCRIAATLRTLPDGERPNLIQLLLDIGHAIPGFMDRVGGDFARGHKEATGIGKPPSRKNENVKSPKKPRGADRSIRSFFEPVPR</sequence>
<dbReference type="EMBL" id="NBSH01000013">
    <property type="protein sequence ID" value="ORX34770.1"/>
    <property type="molecule type" value="Genomic_DNA"/>
</dbReference>
<accession>A0A1Y1U9Q8</accession>
<dbReference type="STRING" id="4999.A0A1Y1U9Q8"/>
<dbReference type="Gene3D" id="3.90.1640.30">
    <property type="match status" value="1"/>
</dbReference>
<evidence type="ECO:0000313" key="3">
    <source>
        <dbReference type="Proteomes" id="UP000193218"/>
    </source>
</evidence>
<dbReference type="PANTHER" id="PTHR30255">
    <property type="entry name" value="SINGLE-STRANDED-DNA-SPECIFIC EXONUCLEASE RECJ"/>
    <property type="match status" value="1"/>
</dbReference>
<protein>
    <submittedName>
        <fullName evidence="2">Uncharacterized protein</fullName>
    </submittedName>
</protein>
<proteinExistence type="predicted"/>
<dbReference type="InterPro" id="IPR051673">
    <property type="entry name" value="SSDNA_exonuclease_RecJ"/>
</dbReference>
<feature type="compositionally biased region" description="Basic and acidic residues" evidence="1">
    <location>
        <begin position="433"/>
        <end position="451"/>
    </location>
</feature>
<dbReference type="SUPFAM" id="SSF64182">
    <property type="entry name" value="DHH phosphoesterases"/>
    <property type="match status" value="1"/>
</dbReference>
<dbReference type="GeneID" id="33558580"/>
<evidence type="ECO:0000256" key="1">
    <source>
        <dbReference type="SAM" id="MobiDB-lite"/>
    </source>
</evidence>
<dbReference type="RefSeq" id="XP_021869012.1">
    <property type="nucleotide sequence ID" value="XM_022016771.1"/>
</dbReference>
<dbReference type="InterPro" id="IPR038763">
    <property type="entry name" value="DHH_sf"/>
</dbReference>
<dbReference type="Proteomes" id="UP000193218">
    <property type="component" value="Unassembled WGS sequence"/>
</dbReference>
<dbReference type="OrthoDB" id="284473at2759"/>
<name>A0A1Y1U9Q8_9TREE</name>
<gene>
    <name evidence="2" type="ORF">BD324DRAFT_634900</name>
</gene>